<evidence type="ECO:0000313" key="3">
    <source>
        <dbReference type="Proteomes" id="UP001595912"/>
    </source>
</evidence>
<comment type="caution">
    <text evidence="2">The sequence shown here is derived from an EMBL/GenBank/DDBJ whole genome shotgun (WGS) entry which is preliminary data.</text>
</comment>
<evidence type="ECO:0008006" key="4">
    <source>
        <dbReference type="Google" id="ProtNLM"/>
    </source>
</evidence>
<keyword evidence="3" id="KW-1185">Reference proteome</keyword>
<feature type="signal peptide" evidence="1">
    <location>
        <begin position="1"/>
        <end position="21"/>
    </location>
</feature>
<evidence type="ECO:0000256" key="1">
    <source>
        <dbReference type="SAM" id="SignalP"/>
    </source>
</evidence>
<dbReference type="EMBL" id="JBHSIU010000003">
    <property type="protein sequence ID" value="MFC4996362.1"/>
    <property type="molecule type" value="Genomic_DNA"/>
</dbReference>
<dbReference type="Proteomes" id="UP001595912">
    <property type="component" value="Unassembled WGS sequence"/>
</dbReference>
<dbReference type="RefSeq" id="WP_380112563.1">
    <property type="nucleotide sequence ID" value="NZ_JBHSIU010000003.1"/>
</dbReference>
<evidence type="ECO:0000313" key="2">
    <source>
        <dbReference type="EMBL" id="MFC4996362.1"/>
    </source>
</evidence>
<feature type="chain" id="PRO_5047500515" description="Lipoprotein" evidence="1">
    <location>
        <begin position="22"/>
        <end position="184"/>
    </location>
</feature>
<reference evidence="3" key="1">
    <citation type="journal article" date="2019" name="Int. J. Syst. Evol. Microbiol.">
        <title>The Global Catalogue of Microorganisms (GCM) 10K type strain sequencing project: providing services to taxonomists for standard genome sequencing and annotation.</title>
        <authorList>
            <consortium name="The Broad Institute Genomics Platform"/>
            <consortium name="The Broad Institute Genome Sequencing Center for Infectious Disease"/>
            <person name="Wu L."/>
            <person name="Ma J."/>
        </authorList>
    </citation>
    <scope>NUCLEOTIDE SEQUENCE [LARGE SCALE GENOMIC DNA]</scope>
    <source>
        <strain evidence="3">CGMCC 4.7152</strain>
    </source>
</reference>
<proteinExistence type="predicted"/>
<sequence length="184" mass="20134">MKRLALPMALLVLALTACDPAADTPAPAASITAKAAAFPKGETGAKALMEALRAADGAETVKTLQPKAADYAAVFTDELASKAESFYKTKLWNGEKVELAGSASQTDLKLYQATTDDIRKWTPAVERDFPGGYKKLGTHLRPGLTVYRWKYTEPGEDTGRAYEGLVYVNDHWIWVPKAWEILEQ</sequence>
<name>A0ABV9VK73_9ACTN</name>
<gene>
    <name evidence="2" type="ORF">ACFPIJ_00795</name>
</gene>
<organism evidence="2 3">
    <name type="scientific">Dactylosporangium cerinum</name>
    <dbReference type="NCBI Taxonomy" id="1434730"/>
    <lineage>
        <taxon>Bacteria</taxon>
        <taxon>Bacillati</taxon>
        <taxon>Actinomycetota</taxon>
        <taxon>Actinomycetes</taxon>
        <taxon>Micromonosporales</taxon>
        <taxon>Micromonosporaceae</taxon>
        <taxon>Dactylosporangium</taxon>
    </lineage>
</organism>
<protein>
    <recommendedName>
        <fullName evidence="4">Lipoprotein</fullName>
    </recommendedName>
</protein>
<dbReference type="PROSITE" id="PS51257">
    <property type="entry name" value="PROKAR_LIPOPROTEIN"/>
    <property type="match status" value="1"/>
</dbReference>
<accession>A0ABV9VK73</accession>
<keyword evidence="1" id="KW-0732">Signal</keyword>